<dbReference type="InterPro" id="IPR039445">
    <property type="entry name" value="DauR-like_HTH"/>
</dbReference>
<evidence type="ECO:0000259" key="1">
    <source>
        <dbReference type="Pfam" id="PF13309"/>
    </source>
</evidence>
<gene>
    <name evidence="2" type="ORF">CFN78_07585</name>
</gene>
<dbReference type="EMBL" id="NKYE01000003">
    <property type="protein sequence ID" value="OZM74115.1"/>
    <property type="molecule type" value="Genomic_DNA"/>
</dbReference>
<feature type="domain" description="Transcriptional regulator DauR-like HTH" evidence="1">
    <location>
        <begin position="56"/>
        <end position="117"/>
    </location>
</feature>
<proteinExistence type="predicted"/>
<reference evidence="2 3" key="1">
    <citation type="submission" date="2017-07" db="EMBL/GenBank/DDBJ databases">
        <title>Amycolatopsis antarcticus sp. nov., isolated from the surface of an Antarcticus brown macroalga.</title>
        <authorList>
            <person name="Wang J."/>
            <person name="Leiva S."/>
            <person name="Huang J."/>
            <person name="Huang Y."/>
        </authorList>
    </citation>
    <scope>NUCLEOTIDE SEQUENCE [LARGE SCALE GENOMIC DNA]</scope>
    <source>
        <strain evidence="2 3">AU-G6</strain>
    </source>
</reference>
<dbReference type="AlphaFoldDB" id="A0A263D9R5"/>
<comment type="caution">
    <text evidence="2">The sequence shown here is derived from an EMBL/GenBank/DDBJ whole genome shotgun (WGS) entry which is preliminary data.</text>
</comment>
<dbReference type="OrthoDB" id="5190319at2"/>
<name>A0A263D9R5_9PSEU</name>
<evidence type="ECO:0000313" key="2">
    <source>
        <dbReference type="EMBL" id="OZM74115.1"/>
    </source>
</evidence>
<protein>
    <submittedName>
        <fullName evidence="2">Transcriptional regulator</fullName>
    </submittedName>
</protein>
<accession>A0A263D9R5</accession>
<evidence type="ECO:0000313" key="3">
    <source>
        <dbReference type="Proteomes" id="UP000242444"/>
    </source>
</evidence>
<dbReference type="Pfam" id="PF13309">
    <property type="entry name" value="HTH_22"/>
    <property type="match status" value="1"/>
</dbReference>
<organism evidence="2 3">
    <name type="scientific">Amycolatopsis antarctica</name>
    <dbReference type="NCBI Taxonomy" id="1854586"/>
    <lineage>
        <taxon>Bacteria</taxon>
        <taxon>Bacillati</taxon>
        <taxon>Actinomycetota</taxon>
        <taxon>Actinomycetes</taxon>
        <taxon>Pseudonocardiales</taxon>
        <taxon>Pseudonocardiaceae</taxon>
        <taxon>Amycolatopsis</taxon>
    </lineage>
</organism>
<sequence>MGTEHPLVEAVIPLLERIGAELVPVAQRRAGDVPLVWDGVEVAAVRLPGPDLTTALERLILEIEGELGGSLDSLDRPAKQRAVRMLEERGAFTLRGAVEGVAAALGVTRFTVYNYLNRDTG</sequence>
<dbReference type="RefSeq" id="WP_094861871.1">
    <property type="nucleotide sequence ID" value="NZ_NKYE01000003.1"/>
</dbReference>
<dbReference type="Proteomes" id="UP000242444">
    <property type="component" value="Unassembled WGS sequence"/>
</dbReference>
<dbReference type="InParanoid" id="A0A263D9R5"/>
<keyword evidence="3" id="KW-1185">Reference proteome</keyword>